<dbReference type="EMBL" id="BX640435">
    <property type="protein sequence ID" value="CAE39245.1"/>
    <property type="molecule type" value="Genomic_DNA"/>
</dbReference>
<evidence type="ECO:0000256" key="9">
    <source>
        <dbReference type="RuleBase" id="RU003794"/>
    </source>
</evidence>
<evidence type="ECO:0000313" key="14">
    <source>
        <dbReference type="Proteomes" id="UP000001421"/>
    </source>
</evidence>
<accession>Q7W3R7</accession>
<evidence type="ECO:0000256" key="10">
    <source>
        <dbReference type="SAM" id="Phobius"/>
    </source>
</evidence>
<keyword evidence="9" id="KW-0808">Transferase</keyword>
<dbReference type="Gene3D" id="1.20.120.1220">
    <property type="match status" value="1"/>
</dbReference>
<dbReference type="InterPro" id="IPR014032">
    <property type="entry name" value="Peptidase_A24A_bac"/>
</dbReference>
<evidence type="ECO:0000259" key="11">
    <source>
        <dbReference type="Pfam" id="PF01478"/>
    </source>
</evidence>
<organism evidence="13 14">
    <name type="scientific">Bordetella parapertussis (strain 12822 / ATCC BAA-587 / NCTC 13253)</name>
    <dbReference type="NCBI Taxonomy" id="257311"/>
    <lineage>
        <taxon>Bacteria</taxon>
        <taxon>Pseudomonadati</taxon>
        <taxon>Pseudomonadota</taxon>
        <taxon>Betaproteobacteria</taxon>
        <taxon>Burkholderiales</taxon>
        <taxon>Alcaligenaceae</taxon>
        <taxon>Bordetella</taxon>
    </lineage>
</organism>
<dbReference type="InterPro" id="IPR010627">
    <property type="entry name" value="Prepilin_pept_A24_N"/>
</dbReference>
<dbReference type="PANTHER" id="PTHR30487:SF0">
    <property type="entry name" value="PREPILIN LEADER PEPTIDASE_N-METHYLTRANSFERASE-RELATED"/>
    <property type="match status" value="1"/>
</dbReference>
<feature type="transmembrane region" description="Helical" evidence="10">
    <location>
        <begin position="261"/>
        <end position="286"/>
    </location>
</feature>
<evidence type="ECO:0000256" key="7">
    <source>
        <dbReference type="ARBA" id="ARBA00023136"/>
    </source>
</evidence>
<evidence type="ECO:0000256" key="4">
    <source>
        <dbReference type="ARBA" id="ARBA00022519"/>
    </source>
</evidence>
<dbReference type="EC" id="3.4.23.43" evidence="9"/>
<dbReference type="InterPro" id="IPR050882">
    <property type="entry name" value="Prepilin_peptidase/N-MTase"/>
</dbReference>
<comment type="function">
    <text evidence="9">Plays an essential role in type IV pili and type II pseudopili formation by proteolytically removing the leader sequence from substrate proteins and subsequently monomethylating the alpha-amino group of the newly exposed N-terminal phenylalanine.</text>
</comment>
<keyword evidence="6 10" id="KW-1133">Transmembrane helix</keyword>
<evidence type="ECO:0000256" key="6">
    <source>
        <dbReference type="ARBA" id="ARBA00022989"/>
    </source>
</evidence>
<keyword evidence="4" id="KW-0997">Cell inner membrane</keyword>
<dbReference type="GO" id="GO:0005886">
    <property type="term" value="C:plasma membrane"/>
    <property type="evidence" value="ECO:0007669"/>
    <property type="project" value="UniProtKB-SubCell"/>
</dbReference>
<comment type="catalytic activity">
    <reaction evidence="9">
        <text>Typically cleaves a -Gly-|-Phe- bond to release an N-terminal, basic peptide of 5-8 residues from type IV prepilin, and then N-methylates the new N-terminal amino group, the methyl donor being S-adenosyl-L-methionine.</text>
        <dbReference type="EC" id="3.4.23.43"/>
    </reaction>
</comment>
<protein>
    <recommendedName>
        <fullName evidence="9">Prepilin leader peptidase/N-methyltransferase</fullName>
        <ecNumber evidence="9">2.1.1.-</ecNumber>
        <ecNumber evidence="9">3.4.23.43</ecNumber>
    </recommendedName>
</protein>
<dbReference type="Pfam" id="PF01478">
    <property type="entry name" value="Peptidase_A24"/>
    <property type="match status" value="1"/>
</dbReference>
<dbReference type="EC" id="2.1.1.-" evidence="9"/>
<dbReference type="Proteomes" id="UP000001421">
    <property type="component" value="Chromosome"/>
</dbReference>
<reference evidence="13 14" key="1">
    <citation type="journal article" date="2003" name="Nat. Genet.">
        <title>Comparative analysis of the genome sequences of Bordetella pertussis, Bordetella parapertussis and Bordetella bronchiseptica.</title>
        <authorList>
            <person name="Parkhill J."/>
            <person name="Sebaihia M."/>
            <person name="Preston A."/>
            <person name="Murphy L.D."/>
            <person name="Thomson N.R."/>
            <person name="Harris D.E."/>
            <person name="Holden M.T.G."/>
            <person name="Churcher C.M."/>
            <person name="Bentley S.D."/>
            <person name="Mungall K.L."/>
            <person name="Cerdeno-Tarraga A.-M."/>
            <person name="Temple L."/>
            <person name="James K.D."/>
            <person name="Harris B."/>
            <person name="Quail M.A."/>
            <person name="Achtman M."/>
            <person name="Atkin R."/>
            <person name="Baker S."/>
            <person name="Basham D."/>
            <person name="Bason N."/>
            <person name="Cherevach I."/>
            <person name="Chillingworth T."/>
            <person name="Collins M."/>
            <person name="Cronin A."/>
            <person name="Davis P."/>
            <person name="Doggett J."/>
            <person name="Feltwell T."/>
            <person name="Goble A."/>
            <person name="Hamlin N."/>
            <person name="Hauser H."/>
            <person name="Holroyd S."/>
            <person name="Jagels K."/>
            <person name="Leather S."/>
            <person name="Moule S."/>
            <person name="Norberczak H."/>
            <person name="O'Neil S."/>
            <person name="Ormond D."/>
            <person name="Price C."/>
            <person name="Rabbinowitsch E."/>
            <person name="Rutter S."/>
            <person name="Sanders M."/>
            <person name="Saunders D."/>
            <person name="Seeger K."/>
            <person name="Sharp S."/>
            <person name="Simmonds M."/>
            <person name="Skelton J."/>
            <person name="Squares R."/>
            <person name="Squares S."/>
            <person name="Stevens K."/>
            <person name="Unwin L."/>
            <person name="Whitehead S."/>
            <person name="Barrell B.G."/>
            <person name="Maskell D.J."/>
        </authorList>
    </citation>
    <scope>NUCLEOTIDE SEQUENCE [LARGE SCALE GENOMIC DNA]</scope>
    <source>
        <strain evidence="13 14">12822 / ATCC BAA-587 / NCTC 13253</strain>
    </source>
</reference>
<keyword evidence="3" id="KW-1003">Cell membrane</keyword>
<feature type="domain" description="Prepilin peptidase A24 N-terminal" evidence="12">
    <location>
        <begin position="65"/>
        <end position="167"/>
    </location>
</feature>
<feature type="transmembrane region" description="Helical" evidence="10">
    <location>
        <begin position="306"/>
        <end position="326"/>
    </location>
</feature>
<dbReference type="PANTHER" id="PTHR30487">
    <property type="entry name" value="TYPE 4 PREPILIN-LIKE PROTEINS LEADER PEPTIDE-PROCESSING ENZYME"/>
    <property type="match status" value="1"/>
</dbReference>
<keyword evidence="5 9" id="KW-0812">Transmembrane</keyword>
<dbReference type="Pfam" id="PF06750">
    <property type="entry name" value="A24_N_bact"/>
    <property type="match status" value="1"/>
</dbReference>
<evidence type="ECO:0000256" key="8">
    <source>
        <dbReference type="RuleBase" id="RU003793"/>
    </source>
</evidence>
<dbReference type="AlphaFoldDB" id="Q7W3R7"/>
<evidence type="ECO:0000259" key="12">
    <source>
        <dbReference type="Pfam" id="PF06750"/>
    </source>
</evidence>
<evidence type="ECO:0000313" key="13">
    <source>
        <dbReference type="EMBL" id="CAE39245.1"/>
    </source>
</evidence>
<dbReference type="GO" id="GO:0032259">
    <property type="term" value="P:methylation"/>
    <property type="evidence" value="ECO:0007669"/>
    <property type="project" value="UniProtKB-KW"/>
</dbReference>
<gene>
    <name evidence="13" type="ordered locus">BPP3962</name>
</gene>
<keyword evidence="9" id="KW-0511">Multifunctional enzyme</keyword>
<feature type="transmembrane region" description="Helical" evidence="10">
    <location>
        <begin position="173"/>
        <end position="189"/>
    </location>
</feature>
<evidence type="ECO:0000256" key="5">
    <source>
        <dbReference type="ARBA" id="ARBA00022692"/>
    </source>
</evidence>
<name>Q7W3R7_BORPA</name>
<comment type="subcellular location">
    <subcellularLocation>
        <location evidence="1">Cell inner membrane</location>
        <topology evidence="1">Multi-pass membrane protein</topology>
    </subcellularLocation>
    <subcellularLocation>
        <location evidence="9">Cell membrane</location>
        <topology evidence="9">Multi-pass membrane protein</topology>
    </subcellularLocation>
</comment>
<evidence type="ECO:0000256" key="3">
    <source>
        <dbReference type="ARBA" id="ARBA00022475"/>
    </source>
</evidence>
<proteinExistence type="inferred from homology"/>
<dbReference type="GO" id="GO:0008168">
    <property type="term" value="F:methyltransferase activity"/>
    <property type="evidence" value="ECO:0007669"/>
    <property type="project" value="UniProtKB-KW"/>
</dbReference>
<evidence type="ECO:0000256" key="1">
    <source>
        <dbReference type="ARBA" id="ARBA00004429"/>
    </source>
</evidence>
<dbReference type="GO" id="GO:0004190">
    <property type="term" value="F:aspartic-type endopeptidase activity"/>
    <property type="evidence" value="ECO:0007669"/>
    <property type="project" value="UniProtKB-EC"/>
</dbReference>
<comment type="similarity">
    <text evidence="2 8">Belongs to the peptidase A24 family.</text>
</comment>
<dbReference type="MEROPS" id="A24.A10"/>
<dbReference type="GO" id="GO:0006465">
    <property type="term" value="P:signal peptide processing"/>
    <property type="evidence" value="ECO:0007669"/>
    <property type="project" value="TreeGrafter"/>
</dbReference>
<dbReference type="PRINTS" id="PR00864">
    <property type="entry name" value="PREPILNPTASE"/>
</dbReference>
<feature type="domain" description="Prepilin type IV endopeptidase peptidase" evidence="11">
    <location>
        <begin position="179"/>
        <end position="286"/>
    </location>
</feature>
<dbReference type="KEGG" id="bpa:BPP3962"/>
<sequence>MQIGARRNNAACGIALPPGPGGPSGPVRAGCPALPLLVLPFRVPPGAMWHVFPLDPALNVVLAALLGLVAGSWLSVVAHRLPRMMEREWRTAMREDDGGAESDYGLWRPAWHCPSCQAALRGWRAVPLAGWLLQRGRCGHCRQPIGLRYPMLELAAAVLFAACAWRFGPTPMALAAMGLTGALLALAWIDLEHSLLPDAVTLPLIWAGLLVNLDGALAPLPLAVLGAVAGYLFLWVIFHFFRLLTGRDGMGHGDFKLMAALGAWLGLGALPWLLLGASLAGVLVGVLVGWSLRLAGRVGRGQPLPFGPYLALGGILMLLAAGRPAWLQFY</sequence>
<keyword evidence="7 10" id="KW-0472">Membrane</keyword>
<feature type="transmembrane region" description="Helical" evidence="10">
    <location>
        <begin position="57"/>
        <end position="78"/>
    </location>
</feature>
<keyword evidence="9" id="KW-0645">Protease</keyword>
<keyword evidence="9" id="KW-0489">Methyltransferase</keyword>
<keyword evidence="9" id="KW-0378">Hydrolase</keyword>
<dbReference type="HOGENOM" id="CLU_057101_0_0_4"/>
<feature type="transmembrane region" description="Helical" evidence="10">
    <location>
        <begin position="219"/>
        <end position="241"/>
    </location>
</feature>
<dbReference type="InterPro" id="IPR000045">
    <property type="entry name" value="Prepilin_IV_endopep_pep"/>
</dbReference>
<evidence type="ECO:0000256" key="2">
    <source>
        <dbReference type="ARBA" id="ARBA00005801"/>
    </source>
</evidence>